<keyword evidence="2" id="KW-1185">Reference proteome</keyword>
<gene>
    <name evidence="1" type="ORF">BDV36DRAFT_18912</name>
</gene>
<dbReference type="Proteomes" id="UP000325395">
    <property type="component" value="Unassembled WGS sequence"/>
</dbReference>
<accession>A0ABQ6WZF6</accession>
<dbReference type="EMBL" id="ML735697">
    <property type="protein sequence ID" value="KAE8421968.1"/>
    <property type="molecule type" value="Genomic_DNA"/>
</dbReference>
<sequence length="107" mass="12220">MNPVIIYRAHRLAGRKAEIYGICTDSCRWNFMYINKKGRVSEPHPLYKVDVHVFRSPIYHRTGCMICNELSGMVRSIIREAVALHRNAGGSPRRLETCSELTGCKVL</sequence>
<name>A0ABQ6WZF6_9EURO</name>
<evidence type="ECO:0000313" key="2">
    <source>
        <dbReference type="Proteomes" id="UP000325395"/>
    </source>
</evidence>
<protein>
    <submittedName>
        <fullName evidence="1">Uncharacterized protein</fullName>
    </submittedName>
</protein>
<evidence type="ECO:0000313" key="1">
    <source>
        <dbReference type="EMBL" id="KAE8421968.1"/>
    </source>
</evidence>
<proteinExistence type="predicted"/>
<organism evidence="1 2">
    <name type="scientific">Aspergillus pseudocaelatus</name>
    <dbReference type="NCBI Taxonomy" id="1825620"/>
    <lineage>
        <taxon>Eukaryota</taxon>
        <taxon>Fungi</taxon>
        <taxon>Dikarya</taxon>
        <taxon>Ascomycota</taxon>
        <taxon>Pezizomycotina</taxon>
        <taxon>Eurotiomycetes</taxon>
        <taxon>Eurotiomycetidae</taxon>
        <taxon>Eurotiales</taxon>
        <taxon>Aspergillaceae</taxon>
        <taxon>Aspergillus</taxon>
        <taxon>Aspergillus subgen. Circumdati</taxon>
    </lineage>
</organism>
<reference evidence="1 2" key="1">
    <citation type="submission" date="2019-04" db="EMBL/GenBank/DDBJ databases">
        <authorList>
            <consortium name="DOE Joint Genome Institute"/>
            <person name="Mondo S."/>
            <person name="Kjaerbolling I."/>
            <person name="Vesth T."/>
            <person name="Frisvad J.C."/>
            <person name="Nybo J.L."/>
            <person name="Theobald S."/>
            <person name="Kildgaard S."/>
            <person name="Isbrandt T."/>
            <person name="Kuo A."/>
            <person name="Sato A."/>
            <person name="Lyhne E.K."/>
            <person name="Kogle M.E."/>
            <person name="Wiebenga A."/>
            <person name="Kun R.S."/>
            <person name="Lubbers R.J."/>
            <person name="Makela M.R."/>
            <person name="Barry K."/>
            <person name="Chovatia M."/>
            <person name="Clum A."/>
            <person name="Daum C."/>
            <person name="Haridas S."/>
            <person name="He G."/>
            <person name="LaButti K."/>
            <person name="Lipzen A."/>
            <person name="Riley R."/>
            <person name="Salamov A."/>
            <person name="Simmons B.A."/>
            <person name="Magnuson J.K."/>
            <person name="Henrissat B."/>
            <person name="Mortensen U.H."/>
            <person name="Larsen T.O."/>
            <person name="Devries R.P."/>
            <person name="Grigoriev I.V."/>
            <person name="Machida M."/>
            <person name="Baker S.E."/>
            <person name="Andersen M.R."/>
            <person name="Cantor M.N."/>
            <person name="Hua S.X."/>
        </authorList>
    </citation>
    <scope>NUCLEOTIDE SEQUENCE [LARGE SCALE GENOMIC DNA]</scope>
    <source>
        <strain evidence="1 2">CBS 117616</strain>
    </source>
</reference>